<evidence type="ECO:0000313" key="10">
    <source>
        <dbReference type="Proteomes" id="UP000326780"/>
    </source>
</evidence>
<evidence type="ECO:0000256" key="5">
    <source>
        <dbReference type="ARBA" id="ARBA00044877"/>
    </source>
</evidence>
<feature type="region of interest" description="Disordered" evidence="7">
    <location>
        <begin position="1"/>
        <end position="22"/>
    </location>
</feature>
<dbReference type="RefSeq" id="WP_153285212.1">
    <property type="nucleotide sequence ID" value="NZ_CP045644.1"/>
</dbReference>
<dbReference type="Gene3D" id="3.90.330.10">
    <property type="entry name" value="Nitrile hydratase alpha /Thiocyanate hydrolase gamma"/>
    <property type="match status" value="1"/>
</dbReference>
<dbReference type="Pfam" id="PF02979">
    <property type="entry name" value="NHase_alpha"/>
    <property type="match status" value="1"/>
</dbReference>
<dbReference type="InterPro" id="IPR004232">
    <property type="entry name" value="CN_Hdrtase_a/SCN_Hdrlase_g"/>
</dbReference>
<evidence type="ECO:0000256" key="4">
    <source>
        <dbReference type="ARBA" id="ARBA00023239"/>
    </source>
</evidence>
<dbReference type="SUPFAM" id="SSF56209">
    <property type="entry name" value="Nitrile hydratase alpha chain"/>
    <property type="match status" value="1"/>
</dbReference>
<reference evidence="9 10" key="1">
    <citation type="submission" date="2019-10" db="EMBL/GenBank/DDBJ databases">
        <title>Complete genome sequence of Variovorax paradoxus 5C-2.</title>
        <authorList>
            <person name="Gogoleva N.E."/>
            <person name="Balkin A.S."/>
        </authorList>
    </citation>
    <scope>NUCLEOTIDE SEQUENCE [LARGE SCALE GENOMIC DNA]</scope>
    <source>
        <strain evidence="9 10">5C-2</strain>
    </source>
</reference>
<dbReference type="PIRSF" id="PIRSF001426">
    <property type="entry name" value="NHase_alpha"/>
    <property type="match status" value="1"/>
</dbReference>
<feature type="binding site" evidence="6">
    <location>
        <position position="117"/>
    </location>
    <ligand>
        <name>Fe(3+)</name>
        <dbReference type="ChEBI" id="CHEBI:29034"/>
    </ligand>
</feature>
<gene>
    <name evidence="9" type="primary">nthA</name>
    <name evidence="9" type="ORF">GFK26_30275</name>
</gene>
<comment type="catalytic activity">
    <reaction evidence="5">
        <text>an aliphatic primary amide = an aliphatic nitrile + H2O</text>
        <dbReference type="Rhea" id="RHEA:12673"/>
        <dbReference type="ChEBI" id="CHEBI:15377"/>
        <dbReference type="ChEBI" id="CHEBI:65285"/>
        <dbReference type="ChEBI" id="CHEBI:80291"/>
        <dbReference type="EC" id="4.2.1.84"/>
    </reaction>
</comment>
<evidence type="ECO:0000256" key="7">
    <source>
        <dbReference type="SAM" id="MobiDB-lite"/>
    </source>
</evidence>
<feature type="binding site" evidence="6">
    <location>
        <position position="121"/>
    </location>
    <ligand>
        <name>Fe(3+)</name>
        <dbReference type="ChEBI" id="CHEBI:29034"/>
    </ligand>
</feature>
<dbReference type="EC" id="4.2.1.84" evidence="2"/>
<dbReference type="InterPro" id="IPR036648">
    <property type="entry name" value="CN_Hdrase_a/SCN_Hdrase_g_sf"/>
</dbReference>
<evidence type="ECO:0000313" key="9">
    <source>
        <dbReference type="EMBL" id="QFZ86760.1"/>
    </source>
</evidence>
<protein>
    <recommendedName>
        <fullName evidence="2">nitrile hydratase</fullName>
        <ecNumber evidence="2">4.2.1.84</ecNumber>
    </recommendedName>
</protein>
<evidence type="ECO:0000256" key="2">
    <source>
        <dbReference type="ARBA" id="ARBA00013079"/>
    </source>
</evidence>
<accession>A0A5Q0MAA6</accession>
<keyword evidence="3 6" id="KW-0479">Metal-binding</keyword>
<feature type="binding site" evidence="6">
    <location>
        <position position="122"/>
    </location>
    <ligand>
        <name>Fe(3+)</name>
        <dbReference type="ChEBI" id="CHEBI:29034"/>
    </ligand>
</feature>
<feature type="domain" description="Nitrile hydratase alpha/Thiocyanate hydrolase gamma" evidence="8">
    <location>
        <begin position="25"/>
        <end position="206"/>
    </location>
</feature>
<organism evidence="9 10">
    <name type="scientific">Variovorax paradoxus</name>
    <dbReference type="NCBI Taxonomy" id="34073"/>
    <lineage>
        <taxon>Bacteria</taxon>
        <taxon>Pseudomonadati</taxon>
        <taxon>Pseudomonadota</taxon>
        <taxon>Betaproteobacteria</taxon>
        <taxon>Burkholderiales</taxon>
        <taxon>Comamonadaceae</taxon>
        <taxon>Variovorax</taxon>
    </lineage>
</organism>
<feature type="binding site" evidence="6">
    <location>
        <position position="120"/>
    </location>
    <ligand>
        <name>Fe(3+)</name>
        <dbReference type="ChEBI" id="CHEBI:29034"/>
    </ligand>
</feature>
<dbReference type="InterPro" id="IPR023900">
    <property type="entry name" value="CN_Hdrtase_asu/SCN_Hdrlase_gsu"/>
</dbReference>
<dbReference type="GO" id="GO:0018822">
    <property type="term" value="F:nitrile hydratase activity"/>
    <property type="evidence" value="ECO:0007669"/>
    <property type="project" value="UniProtKB-EC"/>
</dbReference>
<evidence type="ECO:0000256" key="3">
    <source>
        <dbReference type="ARBA" id="ARBA00022723"/>
    </source>
</evidence>
<dbReference type="AlphaFoldDB" id="A0A5Q0MAA6"/>
<dbReference type="EMBL" id="CP045644">
    <property type="protein sequence ID" value="QFZ86760.1"/>
    <property type="molecule type" value="Genomic_DNA"/>
</dbReference>
<dbReference type="InterPro" id="IPR018141">
    <property type="entry name" value="Nitrile_hydratase_asu"/>
</dbReference>
<comment type="similarity">
    <text evidence="1">Belongs to the nitrile hydratase subunit alpha family.</text>
</comment>
<dbReference type="Proteomes" id="UP000326780">
    <property type="component" value="Chromosome"/>
</dbReference>
<dbReference type="GO" id="GO:0046914">
    <property type="term" value="F:transition metal ion binding"/>
    <property type="evidence" value="ECO:0007669"/>
    <property type="project" value="InterPro"/>
</dbReference>
<sequence length="218" mass="24155">MTGHDHSHDSHDSHDHSHDHSELGEMDLRVRALESVLTQKGYIDPAALDALIDTYQTRIGPRNGARVVARAWVDQKFHDWLMADATAAIASLGYTGRQGEHMVAVANTDDQHHMVVCTLCSCYPWPVLGLPPTWYKSAPYRSRAVKDPRGVLADFGTTLLENTRIRVWDSTAEVRYLVIPQRPAGTEGWSEDELAALVSRDSMIGTRVVEAPSARSTA</sequence>
<proteinExistence type="inferred from homology"/>
<evidence type="ECO:0000256" key="1">
    <source>
        <dbReference type="ARBA" id="ARBA00009363"/>
    </source>
</evidence>
<evidence type="ECO:0000256" key="6">
    <source>
        <dbReference type="PIRSR" id="PIRSR001426-1"/>
    </source>
</evidence>
<evidence type="ECO:0000259" key="8">
    <source>
        <dbReference type="Pfam" id="PF02979"/>
    </source>
</evidence>
<name>A0A5Q0MAA6_VARPD</name>
<keyword evidence="6" id="KW-0408">Iron</keyword>
<dbReference type="NCBIfam" id="TIGR01323">
    <property type="entry name" value="nitrile_alph"/>
    <property type="match status" value="1"/>
</dbReference>
<keyword evidence="4 9" id="KW-0456">Lyase</keyword>